<evidence type="ECO:0000313" key="3">
    <source>
        <dbReference type="EMBL" id="VFS46891.1"/>
    </source>
</evidence>
<dbReference type="OrthoDB" id="9142262at2"/>
<dbReference type="Gene3D" id="4.10.1210.10">
    <property type="entry name" value="Atu1913-like"/>
    <property type="match status" value="1"/>
</dbReference>
<reference evidence="3 5" key="3">
    <citation type="submission" date="2019-03" db="EMBL/GenBank/DDBJ databases">
        <authorList>
            <consortium name="Pathogen Informatics"/>
        </authorList>
    </citation>
    <scope>NUCLEOTIDE SEQUENCE [LARGE SCALE GENOMIC DNA]</scope>
    <source>
        <strain evidence="3 5">NCTC12282</strain>
    </source>
</reference>
<dbReference type="EMBL" id="CAADJA010000002">
    <property type="protein sequence ID" value="VFS46891.1"/>
    <property type="molecule type" value="Genomic_DNA"/>
</dbReference>
<dbReference type="InterPro" id="IPR036488">
    <property type="entry name" value="DUF1883-like_sf"/>
</dbReference>
<feature type="domain" description="DUF1883" evidence="1">
    <location>
        <begin position="2"/>
        <end position="84"/>
    </location>
</feature>
<dbReference type="InterPro" id="IPR015073">
    <property type="entry name" value="DUF1883"/>
</dbReference>
<dbReference type="Pfam" id="PF08980">
    <property type="entry name" value="DUF1883"/>
    <property type="match status" value="1"/>
</dbReference>
<dbReference type="Proteomes" id="UP000224974">
    <property type="component" value="Unassembled WGS sequence"/>
</dbReference>
<dbReference type="Proteomes" id="UP000373449">
    <property type="component" value="Unassembled WGS sequence"/>
</dbReference>
<organism evidence="2 4">
    <name type="scientific">Budvicia aquatica</name>
    <dbReference type="NCBI Taxonomy" id="82979"/>
    <lineage>
        <taxon>Bacteria</taxon>
        <taxon>Pseudomonadati</taxon>
        <taxon>Pseudomonadota</taxon>
        <taxon>Gammaproteobacteria</taxon>
        <taxon>Enterobacterales</taxon>
        <taxon>Budviciaceae</taxon>
        <taxon>Budvicia</taxon>
    </lineage>
</organism>
<reference evidence="4" key="2">
    <citation type="submission" date="2017-09" db="EMBL/GenBank/DDBJ databases">
        <title>FDA dAtabase for Regulatory Grade micrObial Sequences (FDA-ARGOS): Supporting development and validation of Infectious Disease Dx tests.</title>
        <authorList>
            <person name="Minogue T."/>
            <person name="Wolcott M."/>
            <person name="Wasieloski L."/>
            <person name="Aguilar W."/>
            <person name="Moore D."/>
            <person name="Tallon L."/>
            <person name="Sadzewicz L."/>
            <person name="Ott S."/>
            <person name="Zhao X."/>
            <person name="Nagaraj S."/>
            <person name="Vavikolanu K."/>
            <person name="Aluvathingal J."/>
            <person name="Nadendla S."/>
            <person name="Sichtig H."/>
        </authorList>
    </citation>
    <scope>NUCLEOTIDE SEQUENCE [LARGE SCALE GENOMIC DNA]</scope>
    <source>
        <strain evidence="4">FDAARGOS_387</strain>
    </source>
</reference>
<evidence type="ECO:0000313" key="5">
    <source>
        <dbReference type="Proteomes" id="UP000373449"/>
    </source>
</evidence>
<evidence type="ECO:0000313" key="4">
    <source>
        <dbReference type="Proteomes" id="UP000224974"/>
    </source>
</evidence>
<dbReference type="EMBL" id="PDDX01000001">
    <property type="protein sequence ID" value="PHI28807.1"/>
    <property type="molecule type" value="Genomic_DNA"/>
</dbReference>
<name>A0A2C6DHY3_9GAMM</name>
<protein>
    <submittedName>
        <fullName evidence="2">DUF1883 domain-containing protein</fullName>
    </submittedName>
    <submittedName>
        <fullName evidence="3">Domain of uncharacterized function (DUF1883)</fullName>
    </submittedName>
</protein>
<gene>
    <name evidence="2" type="ORF">CRN84_05505</name>
    <name evidence="3" type="ORF">NCTC12282_01821</name>
</gene>
<accession>A0A2C6DHY3</accession>
<dbReference type="SUPFAM" id="SSF141099">
    <property type="entry name" value="Atu1913-like"/>
    <property type="match status" value="1"/>
</dbReference>
<dbReference type="AlphaFoldDB" id="A0A2C6DHY3"/>
<proteinExistence type="predicted"/>
<evidence type="ECO:0000313" key="2">
    <source>
        <dbReference type="EMBL" id="PHI28807.1"/>
    </source>
</evidence>
<sequence length="97" mass="10886">MTHLHKRIHLYKGDNVEVSCTHECTVLLVDDVNYGRYRKDLKFNHVGGGGFFKELPVTLITPRDGQWNVVLFLSDIHRSSGHNESITVTPAGTPTPT</sequence>
<dbReference type="RefSeq" id="WP_029096645.1">
    <property type="nucleotide sequence ID" value="NZ_CAADJA010000002.1"/>
</dbReference>
<evidence type="ECO:0000259" key="1">
    <source>
        <dbReference type="Pfam" id="PF08980"/>
    </source>
</evidence>
<reference evidence="2" key="1">
    <citation type="submission" date="2017-09" db="EMBL/GenBank/DDBJ databases">
        <title>FDA dAtabase for Regulatory Grade micrObial Sequences (FDA-ARGOS): Supporting development and validation of Infectious Disease Dx tests.</title>
        <authorList>
            <person name="Minogue T."/>
            <person name="Wolcott M."/>
            <person name="Wasieloski L."/>
            <person name="Aguilar W."/>
            <person name="Moore D."/>
            <person name="Tallon L.J."/>
            <person name="Sadzewicz L."/>
            <person name="Ott S."/>
            <person name="Zhao X."/>
            <person name="Nagaraj S."/>
            <person name="Vavikolanu K."/>
            <person name="Aluvathingal J."/>
            <person name="Nadendla S."/>
            <person name="Sichtig H."/>
        </authorList>
    </citation>
    <scope>NUCLEOTIDE SEQUENCE</scope>
    <source>
        <strain evidence="2">FDAARGOS_387</strain>
    </source>
</reference>
<keyword evidence="4" id="KW-1185">Reference proteome</keyword>